<dbReference type="Proteomes" id="UP000663879">
    <property type="component" value="Unassembled WGS sequence"/>
</dbReference>
<comment type="caution">
    <text evidence="1">The sequence shown here is derived from an EMBL/GenBank/DDBJ whole genome shotgun (WGS) entry which is preliminary data.</text>
</comment>
<evidence type="ECO:0000313" key="2">
    <source>
        <dbReference type="Proteomes" id="UP000663879"/>
    </source>
</evidence>
<gene>
    <name evidence="1" type="ORF">OXX778_LOCUS604</name>
</gene>
<keyword evidence="2" id="KW-1185">Reference proteome</keyword>
<dbReference type="AlphaFoldDB" id="A0A813M356"/>
<proteinExistence type="predicted"/>
<name>A0A813M356_9BILA</name>
<organism evidence="1 2">
    <name type="scientific">Brachionus calyciflorus</name>
    <dbReference type="NCBI Taxonomy" id="104777"/>
    <lineage>
        <taxon>Eukaryota</taxon>
        <taxon>Metazoa</taxon>
        <taxon>Spiralia</taxon>
        <taxon>Gnathifera</taxon>
        <taxon>Rotifera</taxon>
        <taxon>Eurotatoria</taxon>
        <taxon>Monogononta</taxon>
        <taxon>Pseudotrocha</taxon>
        <taxon>Ploima</taxon>
        <taxon>Brachionidae</taxon>
        <taxon>Brachionus</taxon>
    </lineage>
</organism>
<evidence type="ECO:0000313" key="1">
    <source>
        <dbReference type="EMBL" id="CAF0708423.1"/>
    </source>
</evidence>
<dbReference type="EMBL" id="CAJNOC010000032">
    <property type="protein sequence ID" value="CAF0708423.1"/>
    <property type="molecule type" value="Genomic_DNA"/>
</dbReference>
<accession>A0A813M356</accession>
<sequence length="78" mass="9069">MSKLLISLSNLYKLKWRLRANISCLFQIYSEMPSLDKEEFLRAFLKLVILFGSSEILILKYLPIKARSEDKELGVDST</sequence>
<reference evidence="1" key="1">
    <citation type="submission" date="2021-02" db="EMBL/GenBank/DDBJ databases">
        <authorList>
            <person name="Nowell W R."/>
        </authorList>
    </citation>
    <scope>NUCLEOTIDE SEQUENCE</scope>
    <source>
        <strain evidence="1">Ploen Becks lab</strain>
    </source>
</reference>
<protein>
    <submittedName>
        <fullName evidence="1">Uncharacterized protein</fullName>
    </submittedName>
</protein>